<evidence type="ECO:0000256" key="5">
    <source>
        <dbReference type="ARBA" id="ARBA00022692"/>
    </source>
</evidence>
<reference evidence="9 10" key="1">
    <citation type="submission" date="2020-03" db="EMBL/GenBank/DDBJ databases">
        <title>Genomic Encyclopedia of Type Strains, Phase IV (KMG-IV): sequencing the most valuable type-strain genomes for metagenomic binning, comparative biology and taxonomic classification.</title>
        <authorList>
            <person name="Goeker M."/>
        </authorList>
    </citation>
    <scope>NUCLEOTIDE SEQUENCE [LARGE SCALE GENOMIC DNA]</scope>
    <source>
        <strain evidence="9 10">DSM 19867</strain>
    </source>
</reference>
<dbReference type="GO" id="GO:0022857">
    <property type="term" value="F:transmembrane transporter activity"/>
    <property type="evidence" value="ECO:0007669"/>
    <property type="project" value="InterPro"/>
</dbReference>
<feature type="transmembrane region" description="Helical" evidence="8">
    <location>
        <begin position="20"/>
        <end position="39"/>
    </location>
</feature>
<dbReference type="InterPro" id="IPR000522">
    <property type="entry name" value="ABC_transptr_permease_BtuC"/>
</dbReference>
<keyword evidence="6 8" id="KW-1133">Transmembrane helix</keyword>
<dbReference type="Proteomes" id="UP000570514">
    <property type="component" value="Unassembled WGS sequence"/>
</dbReference>
<dbReference type="Gene3D" id="1.10.3470.10">
    <property type="entry name" value="ABC transporter involved in vitamin B12 uptake, BtuC"/>
    <property type="match status" value="1"/>
</dbReference>
<feature type="transmembrane region" description="Helical" evidence="8">
    <location>
        <begin position="316"/>
        <end position="335"/>
    </location>
</feature>
<evidence type="ECO:0000256" key="1">
    <source>
        <dbReference type="ARBA" id="ARBA00004651"/>
    </source>
</evidence>
<feature type="transmembrane region" description="Helical" evidence="8">
    <location>
        <begin position="248"/>
        <end position="276"/>
    </location>
</feature>
<keyword evidence="10" id="KW-1185">Reference proteome</keyword>
<feature type="transmembrane region" description="Helical" evidence="8">
    <location>
        <begin position="199"/>
        <end position="218"/>
    </location>
</feature>
<feature type="transmembrane region" description="Helical" evidence="8">
    <location>
        <begin position="71"/>
        <end position="93"/>
    </location>
</feature>
<dbReference type="SUPFAM" id="SSF81345">
    <property type="entry name" value="ABC transporter involved in vitamin B12 uptake, BtuC"/>
    <property type="match status" value="1"/>
</dbReference>
<evidence type="ECO:0000256" key="2">
    <source>
        <dbReference type="ARBA" id="ARBA00007935"/>
    </source>
</evidence>
<feature type="transmembrane region" description="Helical" evidence="8">
    <location>
        <begin position="100"/>
        <end position="120"/>
    </location>
</feature>
<name>A0A846MUT3_9PROT</name>
<keyword evidence="7 8" id="KW-0472">Membrane</keyword>
<accession>A0A846MUT3</accession>
<dbReference type="PANTHER" id="PTHR30472:SF29">
    <property type="entry name" value="VITAMIN B12 IMPORT SYSTEM PERMEASE PROTEIN BTUC"/>
    <property type="match status" value="1"/>
</dbReference>
<dbReference type="PANTHER" id="PTHR30472">
    <property type="entry name" value="FERRIC ENTEROBACTIN TRANSPORT SYSTEM PERMEASE PROTEIN"/>
    <property type="match status" value="1"/>
</dbReference>
<dbReference type="Pfam" id="PF01032">
    <property type="entry name" value="FecCD"/>
    <property type="match status" value="1"/>
</dbReference>
<keyword evidence="4" id="KW-1003">Cell membrane</keyword>
<sequence>MDATVISSVRGKSVSRDARLTLLLLLTALLFGAWSFLLGPTGLSPMALLQGLIDGHGTAGIVAQEIRLPRAALALVVGAALGASGAALQGLFANPLAEPGVTGVTSTAGLGAVVALYFGLVATHPLALPLFAILGALVSAGLLFALSKSGAGPVALVLAGVAISSFATALTALALSMSANPYAMSEMVLWMLGSLKDRTLHDLAYAVPLAALGLALLVSTGRGLDALTLGEETAESLGVRVSSIRGRVVIGVALATGAATAVAGAVSFVGLVVPHLLRPFYGHQPSRLILPSALGGAALVAGADVALRLIAPDGQLLLGVVTAMFGAPFFLWLILKLRRDV</sequence>
<evidence type="ECO:0000256" key="7">
    <source>
        <dbReference type="ARBA" id="ARBA00023136"/>
    </source>
</evidence>
<feature type="transmembrane region" description="Helical" evidence="8">
    <location>
        <begin position="288"/>
        <end position="309"/>
    </location>
</feature>
<keyword evidence="3" id="KW-0813">Transport</keyword>
<evidence type="ECO:0000313" key="10">
    <source>
        <dbReference type="Proteomes" id="UP000570514"/>
    </source>
</evidence>
<dbReference type="GO" id="GO:0015889">
    <property type="term" value="P:cobalamin transport"/>
    <property type="evidence" value="ECO:0007669"/>
    <property type="project" value="TreeGrafter"/>
</dbReference>
<comment type="caution">
    <text evidence="9">The sequence shown here is derived from an EMBL/GenBank/DDBJ whole genome shotgun (WGS) entry which is preliminary data.</text>
</comment>
<dbReference type="GO" id="GO:0005886">
    <property type="term" value="C:plasma membrane"/>
    <property type="evidence" value="ECO:0007669"/>
    <property type="project" value="UniProtKB-SubCell"/>
</dbReference>
<gene>
    <name evidence="9" type="ORF">FHS83_000190</name>
</gene>
<proteinExistence type="inferred from homology"/>
<evidence type="ECO:0000256" key="3">
    <source>
        <dbReference type="ARBA" id="ARBA00022448"/>
    </source>
</evidence>
<evidence type="ECO:0000256" key="4">
    <source>
        <dbReference type="ARBA" id="ARBA00022475"/>
    </source>
</evidence>
<dbReference type="EMBL" id="JAASRM010000001">
    <property type="protein sequence ID" value="NIK86872.1"/>
    <property type="molecule type" value="Genomic_DNA"/>
</dbReference>
<feature type="transmembrane region" description="Helical" evidence="8">
    <location>
        <begin position="154"/>
        <end position="179"/>
    </location>
</feature>
<dbReference type="RefSeq" id="WP_167079961.1">
    <property type="nucleotide sequence ID" value="NZ_BAAADC010000001.1"/>
</dbReference>
<organism evidence="9 10">
    <name type="scientific">Rhizomicrobium palustre</name>
    <dbReference type="NCBI Taxonomy" id="189966"/>
    <lineage>
        <taxon>Bacteria</taxon>
        <taxon>Pseudomonadati</taxon>
        <taxon>Pseudomonadota</taxon>
        <taxon>Alphaproteobacteria</taxon>
        <taxon>Micropepsales</taxon>
        <taxon>Micropepsaceae</taxon>
        <taxon>Rhizomicrobium</taxon>
    </lineage>
</organism>
<dbReference type="AlphaFoldDB" id="A0A846MUT3"/>
<evidence type="ECO:0000313" key="9">
    <source>
        <dbReference type="EMBL" id="NIK86872.1"/>
    </source>
</evidence>
<keyword evidence="5 8" id="KW-0812">Transmembrane</keyword>
<evidence type="ECO:0000256" key="6">
    <source>
        <dbReference type="ARBA" id="ARBA00022989"/>
    </source>
</evidence>
<dbReference type="CDD" id="cd06550">
    <property type="entry name" value="TM_ABC_iron-siderophores_like"/>
    <property type="match status" value="1"/>
</dbReference>
<dbReference type="InterPro" id="IPR037294">
    <property type="entry name" value="ABC_BtuC-like"/>
</dbReference>
<comment type="similarity">
    <text evidence="2">Belongs to the binding-protein-dependent transport system permease family. FecCD subfamily.</text>
</comment>
<feature type="transmembrane region" description="Helical" evidence="8">
    <location>
        <begin position="126"/>
        <end position="147"/>
    </location>
</feature>
<comment type="subcellular location">
    <subcellularLocation>
        <location evidence="1">Cell membrane</location>
        <topology evidence="1">Multi-pass membrane protein</topology>
    </subcellularLocation>
</comment>
<protein>
    <submittedName>
        <fullName evidence="9">Iron complex transport system permease protein</fullName>
    </submittedName>
</protein>
<evidence type="ECO:0000256" key="8">
    <source>
        <dbReference type="SAM" id="Phobius"/>
    </source>
</evidence>